<evidence type="ECO:0000256" key="8">
    <source>
        <dbReference type="ARBA" id="ARBA00023098"/>
    </source>
</evidence>
<evidence type="ECO:0000256" key="12">
    <source>
        <dbReference type="SAM" id="MobiDB-lite"/>
    </source>
</evidence>
<dbReference type="PANTHER" id="PTHR43550">
    <property type="entry name" value="3-KETODIHYDROSPHINGOSINE REDUCTASE"/>
    <property type="match status" value="1"/>
</dbReference>
<evidence type="ECO:0000256" key="4">
    <source>
        <dbReference type="ARBA" id="ARBA00022824"/>
    </source>
</evidence>
<accession>A0A2S4PXX4</accession>
<comment type="pathway">
    <text evidence="3">Sphingolipid metabolism.</text>
</comment>
<keyword evidence="5" id="KW-0521">NADP</keyword>
<dbReference type="InterPro" id="IPR002347">
    <property type="entry name" value="SDR_fam"/>
</dbReference>
<evidence type="ECO:0000256" key="10">
    <source>
        <dbReference type="ARBA" id="ARBA00044737"/>
    </source>
</evidence>
<dbReference type="Gene3D" id="3.40.50.720">
    <property type="entry name" value="NAD(P)-binding Rossmann-like Domain"/>
    <property type="match status" value="1"/>
</dbReference>
<keyword evidence="4" id="KW-0256">Endoplasmic reticulum</keyword>
<dbReference type="EMBL" id="PEDP01000230">
    <property type="protein sequence ID" value="POS86900.1"/>
    <property type="molecule type" value="Genomic_DNA"/>
</dbReference>
<evidence type="ECO:0000256" key="7">
    <source>
        <dbReference type="ARBA" id="ARBA00023002"/>
    </source>
</evidence>
<dbReference type="Proteomes" id="UP000237438">
    <property type="component" value="Unassembled WGS sequence"/>
</dbReference>
<gene>
    <name evidence="13" type="ORF">EPUL_001670</name>
</gene>
<reference evidence="13 14" key="1">
    <citation type="submission" date="2017-10" db="EMBL/GenBank/DDBJ databases">
        <title>Development of genomic resources for the powdery mildew, Erysiphe pulchra.</title>
        <authorList>
            <person name="Wadl P.A."/>
            <person name="Mack B.M."/>
            <person name="Moore G."/>
            <person name="Beltz S.B."/>
        </authorList>
    </citation>
    <scope>NUCLEOTIDE SEQUENCE [LARGE SCALE GENOMIC DNA]</scope>
    <source>
        <strain evidence="13">Cflorida</strain>
    </source>
</reference>
<evidence type="ECO:0000313" key="14">
    <source>
        <dbReference type="Proteomes" id="UP000237438"/>
    </source>
</evidence>
<dbReference type="GO" id="GO:0047560">
    <property type="term" value="F:3-dehydrosphinganine reductase activity"/>
    <property type="evidence" value="ECO:0007669"/>
    <property type="project" value="UniProtKB-EC"/>
</dbReference>
<keyword evidence="8" id="KW-0443">Lipid metabolism</keyword>
<protein>
    <recommendedName>
        <fullName evidence="9">3-dehydrosphinganine reductase</fullName>
        <ecNumber evidence="9">1.1.1.102</ecNumber>
    </recommendedName>
</protein>
<keyword evidence="14" id="KW-1185">Reference proteome</keyword>
<comment type="pathway">
    <text evidence="2">Lipid metabolism; sphingolipid metabolism.</text>
</comment>
<comment type="subcellular location">
    <subcellularLocation>
        <location evidence="1">Endoplasmic reticulum</location>
    </subcellularLocation>
</comment>
<evidence type="ECO:0000256" key="2">
    <source>
        <dbReference type="ARBA" id="ARBA00004760"/>
    </source>
</evidence>
<dbReference type="STRING" id="225359.A0A2S4PXX4"/>
<dbReference type="InterPro" id="IPR045022">
    <property type="entry name" value="KDSR-like"/>
</dbReference>
<dbReference type="CDD" id="cd08939">
    <property type="entry name" value="KDSR-like_SDR_c"/>
    <property type="match status" value="1"/>
</dbReference>
<evidence type="ECO:0000256" key="11">
    <source>
        <dbReference type="ARBA" id="ARBA00048930"/>
    </source>
</evidence>
<dbReference type="EC" id="1.1.1.102" evidence="9"/>
<proteinExistence type="predicted"/>
<evidence type="ECO:0000313" key="13">
    <source>
        <dbReference type="EMBL" id="POS86900.1"/>
    </source>
</evidence>
<evidence type="ECO:0000256" key="9">
    <source>
        <dbReference type="ARBA" id="ARBA00026112"/>
    </source>
</evidence>
<comment type="caution">
    <text evidence="13">The sequence shown here is derived from an EMBL/GenBank/DDBJ whole genome shotgun (WGS) entry which is preliminary data.</text>
</comment>
<sequence length="693" mass="77684">MRAFSSFAQKEWVMMLPATQLAINNRDNTSSSLVPRTAPEKQVEKFVSRIFEAPEYATAAMAVAQQRMEKQVNKMRIPVPLFGVGDKNDDPLPSQIRIDAQSPPTYTGELDREPEQEVKRILQAEKFRKIPKIKWDGFAKPNWENRSDIEALLSKFGQGDGVGENHEPALTILLTGASEGMGLSVAKQLAEKGANLFIVARNMEKLERALAQIKTVASSNTQLFQYFCADISKPGSALKVVKEAIRWNDNQLLDVVWCIAGSAHPGLFIDVPIQDMRYQMDINYWSCVEMAQAILPEWLSSEAIKNKKTRHLIFTSSVVAFFPVSGYASYAPSKAAIKSLSDTLAQELILYGDEIKVHTVFPGTIQSPGLDRENKIKPEITHILEESDPVQSPDVVATKAIAGLEKGEYLVTVGWLGDAMRGCAWGGSKRNNWVIDTVVTWITSMIWPFISRDLNGKRMEEVNTNNFVESWHNKLKTVYLKSARMQRSDILVYKLLREVLIDLRLKVAGAVNGRGSRRMCQAESSQFNTCDLIRLQDAEHYITRPFLPEGSEELEKVILVKFFTNADVNYTVSLNDGSCISGWTCPYMANNRMVCKYMFMVERLLGHTICYDLSGNGEPQVNSSQPSEPLTLTTAGGFGDHSTAENLEVAQQITAMAINFDDIAPQEQRFFHLIRDHLTAFKSSERRNEASLS</sequence>
<dbReference type="InterPro" id="IPR036291">
    <property type="entry name" value="NAD(P)-bd_dom_sf"/>
</dbReference>
<evidence type="ECO:0000256" key="6">
    <source>
        <dbReference type="ARBA" id="ARBA00022919"/>
    </source>
</evidence>
<dbReference type="PANTHER" id="PTHR43550:SF3">
    <property type="entry name" value="3-KETODIHYDROSPHINGOSINE REDUCTASE"/>
    <property type="match status" value="1"/>
</dbReference>
<name>A0A2S4PXX4_9PEZI</name>
<evidence type="ECO:0000256" key="3">
    <source>
        <dbReference type="ARBA" id="ARBA00004991"/>
    </source>
</evidence>
<dbReference type="GO" id="GO:0006666">
    <property type="term" value="P:3-keto-sphinganine metabolic process"/>
    <property type="evidence" value="ECO:0007669"/>
    <property type="project" value="InterPro"/>
</dbReference>
<dbReference type="GO" id="GO:0030148">
    <property type="term" value="P:sphingolipid biosynthetic process"/>
    <property type="evidence" value="ECO:0007669"/>
    <property type="project" value="InterPro"/>
</dbReference>
<organism evidence="13 14">
    <name type="scientific">Erysiphe pulchra</name>
    <dbReference type="NCBI Taxonomy" id="225359"/>
    <lineage>
        <taxon>Eukaryota</taxon>
        <taxon>Fungi</taxon>
        <taxon>Dikarya</taxon>
        <taxon>Ascomycota</taxon>
        <taxon>Pezizomycotina</taxon>
        <taxon>Leotiomycetes</taxon>
        <taxon>Erysiphales</taxon>
        <taxon>Erysiphaceae</taxon>
        <taxon>Erysiphe</taxon>
    </lineage>
</organism>
<dbReference type="GO" id="GO:0005789">
    <property type="term" value="C:endoplasmic reticulum membrane"/>
    <property type="evidence" value="ECO:0007669"/>
    <property type="project" value="TreeGrafter"/>
</dbReference>
<dbReference type="Pfam" id="PF00106">
    <property type="entry name" value="adh_short"/>
    <property type="match status" value="1"/>
</dbReference>
<dbReference type="OrthoDB" id="10267115at2759"/>
<dbReference type="PRINTS" id="PR00081">
    <property type="entry name" value="GDHRDH"/>
</dbReference>
<feature type="region of interest" description="Disordered" evidence="12">
    <location>
        <begin position="618"/>
        <end position="637"/>
    </location>
</feature>
<keyword evidence="6" id="KW-0746">Sphingolipid metabolism</keyword>
<comment type="catalytic activity">
    <reaction evidence="11">
        <text>sphinganine + NADP(+) = 3-oxosphinganine + NADPH + H(+)</text>
        <dbReference type="Rhea" id="RHEA:22640"/>
        <dbReference type="ChEBI" id="CHEBI:15378"/>
        <dbReference type="ChEBI" id="CHEBI:57783"/>
        <dbReference type="ChEBI" id="CHEBI:57817"/>
        <dbReference type="ChEBI" id="CHEBI:58299"/>
        <dbReference type="ChEBI" id="CHEBI:58349"/>
        <dbReference type="EC" id="1.1.1.102"/>
    </reaction>
    <physiologicalReaction direction="right-to-left" evidence="11">
        <dbReference type="Rhea" id="RHEA:22642"/>
    </physiologicalReaction>
</comment>
<comment type="function">
    <text evidence="10">Catalyzes the reduction of 3'-oxosphinganine (3-ketodihydrosphingosine/KDS) to sphinganine (dihydrosphingosine/DHS), the second step of de novo sphingolipid biosynthesis.</text>
</comment>
<evidence type="ECO:0000256" key="5">
    <source>
        <dbReference type="ARBA" id="ARBA00022857"/>
    </source>
</evidence>
<dbReference type="AlphaFoldDB" id="A0A2S4PXX4"/>
<feature type="compositionally biased region" description="Polar residues" evidence="12">
    <location>
        <begin position="618"/>
        <end position="634"/>
    </location>
</feature>
<evidence type="ECO:0000256" key="1">
    <source>
        <dbReference type="ARBA" id="ARBA00004240"/>
    </source>
</evidence>
<keyword evidence="7" id="KW-0560">Oxidoreductase</keyword>
<dbReference type="SUPFAM" id="SSF51735">
    <property type="entry name" value="NAD(P)-binding Rossmann-fold domains"/>
    <property type="match status" value="1"/>
</dbReference>